<feature type="transmembrane region" description="Helical" evidence="6">
    <location>
        <begin position="330"/>
        <end position="351"/>
    </location>
</feature>
<comment type="subcellular location">
    <subcellularLocation>
        <location evidence="1">Cell membrane</location>
        <topology evidence="1">Multi-pass membrane protein</topology>
    </subcellularLocation>
</comment>
<feature type="domain" description="Polysaccharide chain length determinant N-terminal" evidence="7">
    <location>
        <begin position="22"/>
        <end position="120"/>
    </location>
</feature>
<evidence type="ECO:0000256" key="5">
    <source>
        <dbReference type="ARBA" id="ARBA00023136"/>
    </source>
</evidence>
<name>A0A5C0VHS8_9SPHI</name>
<organism evidence="8 9">
    <name type="scientific">Pedobacter aquae</name>
    <dbReference type="NCBI Taxonomy" id="2605747"/>
    <lineage>
        <taxon>Bacteria</taxon>
        <taxon>Pseudomonadati</taxon>
        <taxon>Bacteroidota</taxon>
        <taxon>Sphingobacteriia</taxon>
        <taxon>Sphingobacteriales</taxon>
        <taxon>Sphingobacteriaceae</taxon>
        <taxon>Pedobacter</taxon>
    </lineage>
</organism>
<keyword evidence="2" id="KW-1003">Cell membrane</keyword>
<evidence type="ECO:0000256" key="3">
    <source>
        <dbReference type="ARBA" id="ARBA00022692"/>
    </source>
</evidence>
<protein>
    <submittedName>
        <fullName evidence="8">Lipopolysaccharide biosynthesis protein</fullName>
    </submittedName>
</protein>
<keyword evidence="5 6" id="KW-0472">Membrane</keyword>
<dbReference type="Pfam" id="PF02706">
    <property type="entry name" value="Wzz"/>
    <property type="match status" value="1"/>
</dbReference>
<gene>
    <name evidence="8" type="ORF">FYC62_11640</name>
</gene>
<evidence type="ECO:0000313" key="9">
    <source>
        <dbReference type="Proteomes" id="UP000323653"/>
    </source>
</evidence>
<dbReference type="InterPro" id="IPR003856">
    <property type="entry name" value="LPS_length_determ_N"/>
</dbReference>
<evidence type="ECO:0000256" key="6">
    <source>
        <dbReference type="SAM" id="Phobius"/>
    </source>
</evidence>
<proteinExistence type="predicted"/>
<dbReference type="AlphaFoldDB" id="A0A5C0VHS8"/>
<evidence type="ECO:0000259" key="7">
    <source>
        <dbReference type="Pfam" id="PF02706"/>
    </source>
</evidence>
<dbReference type="PANTHER" id="PTHR32309">
    <property type="entry name" value="TYROSINE-PROTEIN KINASE"/>
    <property type="match status" value="1"/>
</dbReference>
<keyword evidence="4 6" id="KW-1133">Transmembrane helix</keyword>
<dbReference type="RefSeq" id="WP_149075034.1">
    <property type="nucleotide sequence ID" value="NZ_CP043329.1"/>
</dbReference>
<reference evidence="8 9" key="1">
    <citation type="submission" date="2019-08" db="EMBL/GenBank/DDBJ databases">
        <title>Pedobacter sp. nov., isolated from Han river, South Korea.</title>
        <authorList>
            <person name="Lee D.-H."/>
            <person name="Kim Y.-S."/>
            <person name="Hwang E.-M."/>
            <person name="Le Tran T.C."/>
            <person name="Cha C.-J."/>
        </authorList>
    </citation>
    <scope>NUCLEOTIDE SEQUENCE [LARGE SCALE GENOMIC DNA]</scope>
    <source>
        <strain evidence="8 9">CJ43</strain>
    </source>
</reference>
<sequence>MAEEKINTAEDEISLKELILKLKEWYLYLLSKWKTILIAGILGGALGLAYAYMKKPVYTATTTFVLEEGESGGGLGAYAGIASMVGIDLGGGGGGIFKGENILELYKSRKMIQETLLSQDTFEGKQQLLIDRYIEFNKLRESWKEKPELANLNFSADLKGYNRLRDSLMGKIVENINNGVLSVSKPDKKLSIIKVDVVSKDELFAKSFADNIVAKVNQFYVETKTKKSIENVAILQYQTDSVRRVLNNSIGGVAAEIDANPNTNPAFQKLRVGSQKKQMDVQAAGAVYEELVKNLELSKITLRQDKPLIQVIDEPVLPLKMDKIGKAKGIVFGGISFGFIAIIFLLVKGILKRIMSN</sequence>
<dbReference type="InterPro" id="IPR050445">
    <property type="entry name" value="Bact_polysacc_biosynth/exp"/>
</dbReference>
<evidence type="ECO:0000313" key="8">
    <source>
        <dbReference type="EMBL" id="QEK52215.1"/>
    </source>
</evidence>
<evidence type="ECO:0000256" key="1">
    <source>
        <dbReference type="ARBA" id="ARBA00004651"/>
    </source>
</evidence>
<dbReference type="EMBL" id="CP043329">
    <property type="protein sequence ID" value="QEK52215.1"/>
    <property type="molecule type" value="Genomic_DNA"/>
</dbReference>
<feature type="transmembrane region" description="Helical" evidence="6">
    <location>
        <begin position="35"/>
        <end position="53"/>
    </location>
</feature>
<dbReference type="GO" id="GO:0005886">
    <property type="term" value="C:plasma membrane"/>
    <property type="evidence" value="ECO:0007669"/>
    <property type="project" value="UniProtKB-SubCell"/>
</dbReference>
<keyword evidence="3 6" id="KW-0812">Transmembrane</keyword>
<dbReference type="PANTHER" id="PTHR32309:SF31">
    <property type="entry name" value="CAPSULAR EXOPOLYSACCHARIDE FAMILY"/>
    <property type="match status" value="1"/>
</dbReference>
<dbReference type="Proteomes" id="UP000323653">
    <property type="component" value="Chromosome"/>
</dbReference>
<accession>A0A5C0VHS8</accession>
<evidence type="ECO:0000256" key="4">
    <source>
        <dbReference type="ARBA" id="ARBA00022989"/>
    </source>
</evidence>
<dbReference type="KEGG" id="pej:FYC62_11640"/>
<evidence type="ECO:0000256" key="2">
    <source>
        <dbReference type="ARBA" id="ARBA00022475"/>
    </source>
</evidence>
<keyword evidence="9" id="KW-1185">Reference proteome</keyword>